<gene>
    <name evidence="1" type="ORF">S01H4_29401</name>
</gene>
<comment type="caution">
    <text evidence="1">The sequence shown here is derived from an EMBL/GenBank/DDBJ whole genome shotgun (WGS) entry which is preliminary data.</text>
</comment>
<reference evidence="1" key="1">
    <citation type="journal article" date="2014" name="Front. Microbiol.">
        <title>High frequency of phylogenetically diverse reductive dehalogenase-homologous genes in deep subseafloor sedimentary metagenomes.</title>
        <authorList>
            <person name="Kawai M."/>
            <person name="Futagami T."/>
            <person name="Toyoda A."/>
            <person name="Takaki Y."/>
            <person name="Nishi S."/>
            <person name="Hori S."/>
            <person name="Arai W."/>
            <person name="Tsubouchi T."/>
            <person name="Morono Y."/>
            <person name="Uchiyama I."/>
            <person name="Ito T."/>
            <person name="Fujiyama A."/>
            <person name="Inagaki F."/>
            <person name="Takami H."/>
        </authorList>
    </citation>
    <scope>NUCLEOTIDE SEQUENCE</scope>
    <source>
        <strain evidence="1">Expedition CK06-06</strain>
    </source>
</reference>
<organism evidence="1">
    <name type="scientific">marine sediment metagenome</name>
    <dbReference type="NCBI Taxonomy" id="412755"/>
    <lineage>
        <taxon>unclassified sequences</taxon>
        <taxon>metagenomes</taxon>
        <taxon>ecological metagenomes</taxon>
    </lineage>
</organism>
<proteinExistence type="predicted"/>
<feature type="non-terminal residue" evidence="1">
    <location>
        <position position="1"/>
    </location>
</feature>
<protein>
    <submittedName>
        <fullName evidence="1">Uncharacterized protein</fullName>
    </submittedName>
</protein>
<sequence>TVIVKRNLRALIDAENQKLVNPQTIRWFFEQFKHIVGIYLNGCEISSATMLSGGIDSS</sequence>
<accession>X1C519</accession>
<evidence type="ECO:0000313" key="1">
    <source>
        <dbReference type="EMBL" id="GAG79461.1"/>
    </source>
</evidence>
<feature type="non-terminal residue" evidence="1">
    <location>
        <position position="58"/>
    </location>
</feature>
<dbReference type="AlphaFoldDB" id="X1C519"/>
<name>X1C519_9ZZZZ</name>
<dbReference type="EMBL" id="BART01015015">
    <property type="protein sequence ID" value="GAG79461.1"/>
    <property type="molecule type" value="Genomic_DNA"/>
</dbReference>